<feature type="transmembrane region" description="Helical" evidence="1">
    <location>
        <begin position="202"/>
        <end position="220"/>
    </location>
</feature>
<feature type="transmembrane region" description="Helical" evidence="1">
    <location>
        <begin position="316"/>
        <end position="340"/>
    </location>
</feature>
<feature type="transmembrane region" description="Helical" evidence="1">
    <location>
        <begin position="382"/>
        <end position="400"/>
    </location>
</feature>
<feature type="transmembrane region" description="Helical" evidence="1">
    <location>
        <begin position="352"/>
        <end position="376"/>
    </location>
</feature>
<keyword evidence="4" id="KW-1185">Reference proteome</keyword>
<dbReference type="STRING" id="366533.SAMN05444339_101685"/>
<proteinExistence type="predicted"/>
<evidence type="ECO:0000313" key="3">
    <source>
        <dbReference type="EMBL" id="SHE54808.1"/>
    </source>
</evidence>
<feature type="transmembrane region" description="Helical" evidence="1">
    <location>
        <begin position="412"/>
        <end position="429"/>
    </location>
</feature>
<dbReference type="AlphaFoldDB" id="A0A1M4UDV0"/>
<reference evidence="4" key="1">
    <citation type="submission" date="2016-11" db="EMBL/GenBank/DDBJ databases">
        <authorList>
            <person name="Varghese N."/>
            <person name="Submissions S."/>
        </authorList>
    </citation>
    <scope>NUCLEOTIDE SEQUENCE [LARGE SCALE GENOMIC DNA]</scope>
    <source>
        <strain evidence="4">DSM 29326</strain>
    </source>
</reference>
<dbReference type="Proteomes" id="UP000183987">
    <property type="component" value="Unassembled WGS sequence"/>
</dbReference>
<gene>
    <name evidence="3" type="ORF">SAMN05444339_101685</name>
</gene>
<feature type="transmembrane region" description="Helical" evidence="1">
    <location>
        <begin position="284"/>
        <end position="304"/>
    </location>
</feature>
<keyword evidence="1" id="KW-0812">Transmembrane</keyword>
<sequence>MFLLRLLSSFALLTLTLASPARAHEVLPSITDMTQDGATLVFDMRLNIESFLAGIDQDAVADTAESAQAATYDELRALPAEELDTRFRDFWPDMADNITVQAGDTDLALTLTDVQAAEVGDESIARQSAIQFTAALPEGADSVRIGWIRPYGTLVVRQMGVEDPYDGFLEAGQMSDPIVLTGGNAMGAAATFFSYVPTGFDHIVPLGVDHILFVLGLFFLSTRMRPLLWQVSAFTLAHTITLALAALGYVTVPASIVEPLIALSIAYVAVENIFLRTLSPWRPFVIFGFGLLHGLGFASVLAQFGLPEANFVPALIGFNIGVEIGQLCVIAVAYLCVYMAREYSERGERSGMAAALYMVTAAVVLAIAIPLSIWAPDLLGDLFPLLAIIAVLLGLSAVAVNVGQYDTYTTMIAMPASVLIALVAVFWVIERVFL</sequence>
<name>A0A1M4UDV0_LOKAT</name>
<feature type="signal peptide" evidence="2">
    <location>
        <begin position="1"/>
        <end position="23"/>
    </location>
</feature>
<protein>
    <submittedName>
        <fullName evidence="3">HupE / UreJ protein</fullName>
    </submittedName>
</protein>
<dbReference type="Pfam" id="PF13795">
    <property type="entry name" value="HupE_UreJ_2"/>
    <property type="match status" value="1"/>
</dbReference>
<organism evidence="3 4">
    <name type="scientific">Loktanella atrilutea</name>
    <dbReference type="NCBI Taxonomy" id="366533"/>
    <lineage>
        <taxon>Bacteria</taxon>
        <taxon>Pseudomonadati</taxon>
        <taxon>Pseudomonadota</taxon>
        <taxon>Alphaproteobacteria</taxon>
        <taxon>Rhodobacterales</taxon>
        <taxon>Roseobacteraceae</taxon>
        <taxon>Loktanella</taxon>
    </lineage>
</organism>
<feature type="transmembrane region" description="Helical" evidence="1">
    <location>
        <begin position="256"/>
        <end position="275"/>
    </location>
</feature>
<keyword evidence="1" id="KW-0472">Membrane</keyword>
<keyword evidence="2" id="KW-0732">Signal</keyword>
<keyword evidence="1" id="KW-1133">Transmembrane helix</keyword>
<feature type="chain" id="PRO_5013381905" evidence="2">
    <location>
        <begin position="24"/>
        <end position="434"/>
    </location>
</feature>
<evidence type="ECO:0000256" key="2">
    <source>
        <dbReference type="SAM" id="SignalP"/>
    </source>
</evidence>
<evidence type="ECO:0000256" key="1">
    <source>
        <dbReference type="SAM" id="Phobius"/>
    </source>
</evidence>
<accession>A0A1M4UDV0</accession>
<evidence type="ECO:0000313" key="4">
    <source>
        <dbReference type="Proteomes" id="UP000183987"/>
    </source>
</evidence>
<feature type="transmembrane region" description="Helical" evidence="1">
    <location>
        <begin position="227"/>
        <end position="250"/>
    </location>
</feature>
<dbReference type="InterPro" id="IPR032809">
    <property type="entry name" value="Put_HupE_UreJ"/>
</dbReference>
<dbReference type="EMBL" id="FQUE01000001">
    <property type="protein sequence ID" value="SHE54808.1"/>
    <property type="molecule type" value="Genomic_DNA"/>
</dbReference>